<sequence>MSADRTTAWQNRLYFVLLGLTDADLRDAGVRFDYTRDSLGDLERVVLDRFAATGELTRPGRRDLVDGLVAYVGETLMRAAGGRWTWDDGAGTPLVSADPELGLEPVAPRALLDDAVGARTGDRLARVLDHWAQAVADRQARTPGWRPDKERTMADPPESLEEELRDWLDLQAGSFDAWVASFGGDTAWDFTPGTLPAVQAVLRATVSTTTDLNEPEHLRLRDGAAWYVGETFRRNLGGAWVKTRGAGKRNFPRVEGLGPHGTSRVTPVIALEGALEEDGYLSERFRKAGESLRPRNG</sequence>
<accession>A0ABV9HDY4</accession>
<dbReference type="EMBL" id="JBHSFI010000003">
    <property type="protein sequence ID" value="MFC4627780.1"/>
    <property type="molecule type" value="Genomic_DNA"/>
</dbReference>
<evidence type="ECO:0000313" key="1">
    <source>
        <dbReference type="EMBL" id="MFC4627780.1"/>
    </source>
</evidence>
<reference evidence="2" key="1">
    <citation type="journal article" date="2019" name="Int. J. Syst. Evol. Microbiol.">
        <title>The Global Catalogue of Microorganisms (GCM) 10K type strain sequencing project: providing services to taxonomists for standard genome sequencing and annotation.</title>
        <authorList>
            <consortium name="The Broad Institute Genomics Platform"/>
            <consortium name="The Broad Institute Genome Sequencing Center for Infectious Disease"/>
            <person name="Wu L."/>
            <person name="Ma J."/>
        </authorList>
    </citation>
    <scope>NUCLEOTIDE SEQUENCE [LARGE SCALE GENOMIC DNA]</scope>
    <source>
        <strain evidence="2">CCUG 42722</strain>
    </source>
</reference>
<comment type="caution">
    <text evidence="1">The sequence shown here is derived from an EMBL/GenBank/DDBJ whole genome shotgun (WGS) entry which is preliminary data.</text>
</comment>
<proteinExistence type="predicted"/>
<gene>
    <name evidence="1" type="ORF">ACFO6V_06000</name>
</gene>
<evidence type="ECO:0000313" key="2">
    <source>
        <dbReference type="Proteomes" id="UP001596011"/>
    </source>
</evidence>
<keyword evidence="2" id="KW-1185">Reference proteome</keyword>
<organism evidence="1 2">
    <name type="scientific">Promicromonospora alba</name>
    <dbReference type="NCBI Taxonomy" id="1616110"/>
    <lineage>
        <taxon>Bacteria</taxon>
        <taxon>Bacillati</taxon>
        <taxon>Actinomycetota</taxon>
        <taxon>Actinomycetes</taxon>
        <taxon>Micrococcales</taxon>
        <taxon>Promicromonosporaceae</taxon>
        <taxon>Promicromonospora</taxon>
    </lineage>
</organism>
<dbReference type="Proteomes" id="UP001596011">
    <property type="component" value="Unassembled WGS sequence"/>
</dbReference>
<protein>
    <submittedName>
        <fullName evidence="1">Uncharacterized protein</fullName>
    </submittedName>
</protein>
<dbReference type="RefSeq" id="WP_377133233.1">
    <property type="nucleotide sequence ID" value="NZ_JBHSFI010000003.1"/>
</dbReference>
<name>A0ABV9HDY4_9MICO</name>